<gene>
    <name evidence="1" type="ORF">I4F81_003807</name>
</gene>
<organism evidence="1 2">
    <name type="scientific">Pyropia yezoensis</name>
    <name type="common">Susabi-nori</name>
    <name type="synonym">Porphyra yezoensis</name>
    <dbReference type="NCBI Taxonomy" id="2788"/>
    <lineage>
        <taxon>Eukaryota</taxon>
        <taxon>Rhodophyta</taxon>
        <taxon>Bangiophyceae</taxon>
        <taxon>Bangiales</taxon>
        <taxon>Bangiaceae</taxon>
        <taxon>Pyropia</taxon>
    </lineage>
</organism>
<evidence type="ECO:0000313" key="2">
    <source>
        <dbReference type="Proteomes" id="UP000798662"/>
    </source>
</evidence>
<proteinExistence type="predicted"/>
<name>A0ACC3BUE3_PYRYE</name>
<evidence type="ECO:0000313" key="1">
    <source>
        <dbReference type="EMBL" id="KAK1861223.1"/>
    </source>
</evidence>
<protein>
    <submittedName>
        <fullName evidence="1">Uncharacterized protein</fullName>
    </submittedName>
</protein>
<keyword evidence="2" id="KW-1185">Reference proteome</keyword>
<dbReference type="Proteomes" id="UP000798662">
    <property type="component" value="Chromosome 1"/>
</dbReference>
<reference evidence="1" key="1">
    <citation type="submission" date="2019-11" db="EMBL/GenBank/DDBJ databases">
        <title>Nori genome reveals adaptations in red seaweeds to the harsh intertidal environment.</title>
        <authorList>
            <person name="Wang D."/>
            <person name="Mao Y."/>
        </authorList>
    </citation>
    <scope>NUCLEOTIDE SEQUENCE</scope>
    <source>
        <tissue evidence="1">Gametophyte</tissue>
    </source>
</reference>
<comment type="caution">
    <text evidence="1">The sequence shown here is derived from an EMBL/GenBank/DDBJ whole genome shotgun (WGS) entry which is preliminary data.</text>
</comment>
<accession>A0ACC3BUE3</accession>
<dbReference type="EMBL" id="CM020618">
    <property type="protein sequence ID" value="KAK1861223.1"/>
    <property type="molecule type" value="Genomic_DNA"/>
</dbReference>
<sequence length="135" mass="14673">MHAGDAGDVHAELTRYRTLSKNMSADETSTFWRRHREQLPTLYLVAASAFGAVGSSASCERDFSFAGRLVRPDPNADLVSEDTASVPILSHAAADEYRCAMNTFEPTVDDVGDEGGYWESSADFEEGEDESSVEG</sequence>